<evidence type="ECO:0000313" key="2">
    <source>
        <dbReference type="WBParaSite" id="EN70_5043"/>
    </source>
</evidence>
<proteinExistence type="predicted"/>
<reference evidence="2" key="2">
    <citation type="submission" date="2016-11" db="UniProtKB">
        <authorList>
            <consortium name="WormBaseParasite"/>
        </authorList>
    </citation>
    <scope>IDENTIFICATION</scope>
</reference>
<protein>
    <submittedName>
        <fullName evidence="2">Ras family protein</fullName>
    </submittedName>
</protein>
<dbReference type="Pfam" id="PF00071">
    <property type="entry name" value="Ras"/>
    <property type="match status" value="1"/>
</dbReference>
<dbReference type="GO" id="GO:0005525">
    <property type="term" value="F:GTP binding"/>
    <property type="evidence" value="ECO:0007669"/>
    <property type="project" value="InterPro"/>
</dbReference>
<name>A0A1I7VQ74_LOALO</name>
<dbReference type="Proteomes" id="UP000095285">
    <property type="component" value="Unassembled WGS sequence"/>
</dbReference>
<dbReference type="InterPro" id="IPR027417">
    <property type="entry name" value="P-loop_NTPase"/>
</dbReference>
<dbReference type="GO" id="GO:0003924">
    <property type="term" value="F:GTPase activity"/>
    <property type="evidence" value="ECO:0007669"/>
    <property type="project" value="InterPro"/>
</dbReference>
<evidence type="ECO:0000313" key="1">
    <source>
        <dbReference type="Proteomes" id="UP000095285"/>
    </source>
</evidence>
<accession>A0A1I7VQ74</accession>
<dbReference type="SUPFAM" id="SSF52540">
    <property type="entry name" value="P-loop containing nucleoside triphosphate hydrolases"/>
    <property type="match status" value="1"/>
</dbReference>
<sequence>MAQNSGLTIVFIGSSQKEELLERIKSTAVQCERHITYEDTYYLTYIVDGSEATVELIDPGLEHTGARQMSIRKAHGVILFYQASSQSSVNQLCDVALDFQIIENKIKPPILLIGNEDVDEKCLEPTLSSSSQKYKSNSVHLLVVDDAVKTKTEMDLNRASNGNTRITKLQLRMAIQSDAILPS</sequence>
<organism evidence="1 2">
    <name type="scientific">Loa loa</name>
    <name type="common">Eye worm</name>
    <name type="synonym">Filaria loa</name>
    <dbReference type="NCBI Taxonomy" id="7209"/>
    <lineage>
        <taxon>Eukaryota</taxon>
        <taxon>Metazoa</taxon>
        <taxon>Ecdysozoa</taxon>
        <taxon>Nematoda</taxon>
        <taxon>Chromadorea</taxon>
        <taxon>Rhabditida</taxon>
        <taxon>Spirurina</taxon>
        <taxon>Spiruromorpha</taxon>
        <taxon>Filarioidea</taxon>
        <taxon>Onchocercidae</taxon>
        <taxon>Loa</taxon>
    </lineage>
</organism>
<reference evidence="1" key="1">
    <citation type="submission" date="2012-04" db="EMBL/GenBank/DDBJ databases">
        <title>The Genome Sequence of Loa loa.</title>
        <authorList>
            <consortium name="The Broad Institute Genome Sequencing Platform"/>
            <consortium name="Broad Institute Genome Sequencing Center for Infectious Disease"/>
            <person name="Nutman T.B."/>
            <person name="Fink D.L."/>
            <person name="Russ C."/>
            <person name="Young S."/>
            <person name="Zeng Q."/>
            <person name="Gargeya S."/>
            <person name="Alvarado L."/>
            <person name="Berlin A."/>
            <person name="Chapman S.B."/>
            <person name="Chen Z."/>
            <person name="Freedman E."/>
            <person name="Gellesch M."/>
            <person name="Goldberg J."/>
            <person name="Griggs A."/>
            <person name="Gujja S."/>
            <person name="Heilman E.R."/>
            <person name="Heiman D."/>
            <person name="Howarth C."/>
            <person name="Mehta T."/>
            <person name="Neiman D."/>
            <person name="Pearson M."/>
            <person name="Roberts A."/>
            <person name="Saif S."/>
            <person name="Shea T."/>
            <person name="Shenoy N."/>
            <person name="Sisk P."/>
            <person name="Stolte C."/>
            <person name="Sykes S."/>
            <person name="White J."/>
            <person name="Yandava C."/>
            <person name="Haas B."/>
            <person name="Henn M.R."/>
            <person name="Nusbaum C."/>
            <person name="Birren B."/>
        </authorList>
    </citation>
    <scope>NUCLEOTIDE SEQUENCE [LARGE SCALE GENOMIC DNA]</scope>
</reference>
<dbReference type="eggNOG" id="ENOG502S9BQ">
    <property type="taxonomic scope" value="Eukaryota"/>
</dbReference>
<dbReference type="WBParaSite" id="EN70_5043">
    <property type="protein sequence ID" value="EN70_5043"/>
    <property type="gene ID" value="EN70_5043"/>
</dbReference>
<keyword evidence="1" id="KW-1185">Reference proteome</keyword>
<dbReference type="InterPro" id="IPR001806">
    <property type="entry name" value="Small_GTPase"/>
</dbReference>
<dbReference type="Gene3D" id="3.40.50.300">
    <property type="entry name" value="P-loop containing nucleotide triphosphate hydrolases"/>
    <property type="match status" value="1"/>
</dbReference>
<dbReference type="AlphaFoldDB" id="A0A1I7VQ74"/>